<dbReference type="Proteomes" id="UP001516400">
    <property type="component" value="Unassembled WGS sequence"/>
</dbReference>
<sequence length="523" mass="59601">MSTRRRSRERSKIDKTAPKLRMDTKPQTPRITDPSLPAGRRREIDNVMKKARARAASPTSNAYWDKKLLEVEAKDPNRWRHSGYKSLYIDGSPSPSSGRRSRSKSPTVTSRRSPNRRSPMGRRSPIGRRSPRSPVARGRSPRSPISRRRSPVSPPSRRSPVSRRSPPGGYRSPIGRRSPSGAGRRPGRPRSPPPKSSSSVRRSASASSISSCSDDSCSVCSPKNHRRSARSRSRSFSVPRSRNKEHAVRQPPVPKPKARPVRPPSPTPMPQRRAPRPTTPPPPRKIQRLSSSERPTDPRRQPPPPRPRGRTGEVIDVSGVKPPPKPVRKMVKEKGKPLLTRVKKEKKGRRPGSPGDSSESEDSSNSSLTHIVATTSLTLSERFGKIAQWSADRERREMENMRITKTGGDLKVMIEEDDFLYGSPPPRRYSLSPVPAGHYPDELMSSGPSRLAAWDDVRVRYQYYKDLGYLRDLTLEDYVKWEEWWYKYQDWLANERHYEHWVRSQSRSSHRRRKRLPASQRLN</sequence>
<evidence type="ECO:0008006" key="4">
    <source>
        <dbReference type="Google" id="ProtNLM"/>
    </source>
</evidence>
<protein>
    <recommendedName>
        <fullName evidence="4">Serine/arginine repetitive matrix protein 1</fullName>
    </recommendedName>
</protein>
<dbReference type="PANTHER" id="PTHR46940:SF1">
    <property type="entry name" value="NKAP DOMAIN CONTAINING 1"/>
    <property type="match status" value="1"/>
</dbReference>
<dbReference type="AlphaFoldDB" id="A0ABD2NN97"/>
<evidence type="ECO:0000313" key="3">
    <source>
        <dbReference type="Proteomes" id="UP001516400"/>
    </source>
</evidence>
<name>A0ABD2NN97_9CUCU</name>
<feature type="compositionally biased region" description="Low complexity" evidence="1">
    <location>
        <begin position="155"/>
        <end position="183"/>
    </location>
</feature>
<evidence type="ECO:0000256" key="1">
    <source>
        <dbReference type="SAM" id="MobiDB-lite"/>
    </source>
</evidence>
<proteinExistence type="predicted"/>
<dbReference type="EMBL" id="JABFTP020000124">
    <property type="protein sequence ID" value="KAL3279927.1"/>
    <property type="molecule type" value="Genomic_DNA"/>
</dbReference>
<keyword evidence="3" id="KW-1185">Reference proteome</keyword>
<accession>A0ABD2NN97</accession>
<feature type="compositionally biased region" description="Pro residues" evidence="1">
    <location>
        <begin position="251"/>
        <end position="269"/>
    </location>
</feature>
<dbReference type="Pfam" id="PF15692">
    <property type="entry name" value="NKAP"/>
    <property type="match status" value="1"/>
</dbReference>
<feature type="region of interest" description="Disordered" evidence="1">
    <location>
        <begin position="1"/>
        <end position="368"/>
    </location>
</feature>
<feature type="compositionally biased region" description="Basic residues" evidence="1">
    <location>
        <begin position="223"/>
        <end position="233"/>
    </location>
</feature>
<evidence type="ECO:0000313" key="2">
    <source>
        <dbReference type="EMBL" id="KAL3279927.1"/>
    </source>
</evidence>
<feature type="compositionally biased region" description="Polar residues" evidence="1">
    <location>
        <begin position="212"/>
        <end position="221"/>
    </location>
</feature>
<gene>
    <name evidence="2" type="ORF">HHI36_017434</name>
</gene>
<dbReference type="InterPro" id="IPR043407">
    <property type="entry name" value="Nkap_D1"/>
</dbReference>
<feature type="compositionally biased region" description="Low complexity" evidence="1">
    <location>
        <begin position="132"/>
        <end position="144"/>
    </location>
</feature>
<feature type="compositionally biased region" description="Basic and acidic residues" evidence="1">
    <location>
        <begin position="64"/>
        <end position="78"/>
    </location>
</feature>
<dbReference type="PANTHER" id="PTHR46940">
    <property type="entry name" value="NKAP DOMAIN-CONTAINING 1"/>
    <property type="match status" value="1"/>
</dbReference>
<feature type="compositionally biased region" description="Basic residues" evidence="1">
    <location>
        <begin position="341"/>
        <end position="350"/>
    </location>
</feature>
<comment type="caution">
    <text evidence="2">The sequence shown here is derived from an EMBL/GenBank/DDBJ whole genome shotgun (WGS) entry which is preliminary data.</text>
</comment>
<feature type="compositionally biased region" description="Basic and acidic residues" evidence="1">
    <location>
        <begin position="10"/>
        <end position="24"/>
    </location>
</feature>
<reference evidence="2 3" key="1">
    <citation type="journal article" date="2021" name="BMC Biol.">
        <title>Horizontally acquired antibacterial genes associated with adaptive radiation of ladybird beetles.</title>
        <authorList>
            <person name="Li H.S."/>
            <person name="Tang X.F."/>
            <person name="Huang Y.H."/>
            <person name="Xu Z.Y."/>
            <person name="Chen M.L."/>
            <person name="Du X.Y."/>
            <person name="Qiu B.Y."/>
            <person name="Chen P.T."/>
            <person name="Zhang W."/>
            <person name="Slipinski A."/>
            <person name="Escalona H.E."/>
            <person name="Waterhouse R.M."/>
            <person name="Zwick A."/>
            <person name="Pang H."/>
        </authorList>
    </citation>
    <scope>NUCLEOTIDE SEQUENCE [LARGE SCALE GENOMIC DNA]</scope>
    <source>
        <strain evidence="2">SYSU2018</strain>
    </source>
</reference>
<organism evidence="2 3">
    <name type="scientific">Cryptolaemus montrouzieri</name>
    <dbReference type="NCBI Taxonomy" id="559131"/>
    <lineage>
        <taxon>Eukaryota</taxon>
        <taxon>Metazoa</taxon>
        <taxon>Ecdysozoa</taxon>
        <taxon>Arthropoda</taxon>
        <taxon>Hexapoda</taxon>
        <taxon>Insecta</taxon>
        <taxon>Pterygota</taxon>
        <taxon>Neoptera</taxon>
        <taxon>Endopterygota</taxon>
        <taxon>Coleoptera</taxon>
        <taxon>Polyphaga</taxon>
        <taxon>Cucujiformia</taxon>
        <taxon>Coccinelloidea</taxon>
        <taxon>Coccinellidae</taxon>
        <taxon>Scymninae</taxon>
        <taxon>Scymnini</taxon>
        <taxon>Cryptolaemus</taxon>
    </lineage>
</organism>
<feature type="compositionally biased region" description="Low complexity" evidence="1">
    <location>
        <begin position="196"/>
        <end position="211"/>
    </location>
</feature>
<feature type="compositionally biased region" description="Low complexity" evidence="1">
    <location>
        <begin position="351"/>
        <end position="367"/>
    </location>
</feature>